<dbReference type="RefSeq" id="WP_060691892.1">
    <property type="nucleotide sequence ID" value="NZ_CP012676.1"/>
</dbReference>
<keyword evidence="2" id="KW-0472">Membrane</keyword>
<proteinExistence type="predicted"/>
<dbReference type="OrthoDB" id="9152892at2"/>
<dbReference type="InterPro" id="IPR041916">
    <property type="entry name" value="Anti_sigma_zinc_sf"/>
</dbReference>
<accession>A0A0M4RFZ0</accession>
<evidence type="ECO:0000256" key="1">
    <source>
        <dbReference type="SAM" id="MobiDB-lite"/>
    </source>
</evidence>
<keyword evidence="2" id="KW-1133">Transmembrane helix</keyword>
<dbReference type="EMBL" id="MPJD01000028">
    <property type="protein sequence ID" value="OKA19895.1"/>
    <property type="molecule type" value="Genomic_DNA"/>
</dbReference>
<gene>
    <name evidence="4" type="ORF">BOH73_12830</name>
    <name evidence="3" type="ORF">BOH74_17340</name>
</gene>
<sequence length="250" mass="27623">MITTPPSERDLHAYVDYALSEAERHQVEQYLQANPEVAARVQAWQRDAQALRTALQQSLQQPDNPALDPGAIRQRRRQQSRRHWATAAVLLIAVSVGGLGGWQARQIIQPSSSLPMADALAAHRMFAQQGFLPADYNVQQSHDIQGWLDGYFNQAQRLPDLAGSGFRPVSGRLLTTDQGGAAMVLYENGQGQQISFYIRPPGPHNNLLPRGSRRDGDLEAQYWSGPGYNYAMVGTVDGQTAKLLETGHNL</sequence>
<accession>A0A1Q4KHB3</accession>
<protein>
    <submittedName>
        <fullName evidence="3">Anti-sigma factor</fullName>
    </submittedName>
</protein>
<dbReference type="EMBL" id="MPJC01000007">
    <property type="protein sequence ID" value="OKA20720.1"/>
    <property type="molecule type" value="Genomic_DNA"/>
</dbReference>
<name>A0A0M4RFZ0_9PSED</name>
<evidence type="ECO:0000256" key="2">
    <source>
        <dbReference type="SAM" id="Phobius"/>
    </source>
</evidence>
<comment type="caution">
    <text evidence="3">The sequence shown here is derived from an EMBL/GenBank/DDBJ whole genome shotgun (WGS) entry which is preliminary data.</text>
</comment>
<dbReference type="AlphaFoldDB" id="A0A0M4RFZ0"/>
<evidence type="ECO:0000313" key="3">
    <source>
        <dbReference type="EMBL" id="OKA19895.1"/>
    </source>
</evidence>
<dbReference type="Proteomes" id="UP000186677">
    <property type="component" value="Unassembled WGS sequence"/>
</dbReference>
<dbReference type="Gene3D" id="1.10.10.1320">
    <property type="entry name" value="Anti-sigma factor, zinc-finger domain"/>
    <property type="match status" value="1"/>
</dbReference>
<dbReference type="Proteomes" id="UP000185990">
    <property type="component" value="Unassembled WGS sequence"/>
</dbReference>
<dbReference type="KEGG" id="ppsy:AOC04_07095"/>
<keyword evidence="2" id="KW-0812">Transmembrane</keyword>
<evidence type="ECO:0000313" key="6">
    <source>
        <dbReference type="Proteomes" id="UP000186677"/>
    </source>
</evidence>
<reference evidence="3 5" key="1">
    <citation type="submission" date="2016-11" db="EMBL/GenBank/DDBJ databases">
        <title>Draft genome of Pseudomonas versuta A4R1.12.</title>
        <authorList>
            <person name="See-Too W.-S."/>
        </authorList>
    </citation>
    <scope>NUCLEOTIDE SEQUENCE [LARGE SCALE GENOMIC DNA]</scope>
    <source>
        <strain evidence="3 5">A4R1.12</strain>
    </source>
</reference>
<reference evidence="4 6" key="2">
    <citation type="submission" date="2016-11" db="EMBL/GenBank/DDBJ databases">
        <title>Draft genome of Pseudomonas versuta A4R1.5.</title>
        <authorList>
            <person name="See-Too W.-S."/>
        </authorList>
    </citation>
    <scope>NUCLEOTIDE SEQUENCE [LARGE SCALE GENOMIC DNA]</scope>
    <source>
        <strain evidence="4 6">A4R1.5</strain>
    </source>
</reference>
<keyword evidence="6" id="KW-1185">Reference proteome</keyword>
<evidence type="ECO:0000313" key="5">
    <source>
        <dbReference type="Proteomes" id="UP000185990"/>
    </source>
</evidence>
<organism evidence="3 5">
    <name type="scientific">Pseudomonas versuta</name>
    <dbReference type="NCBI Taxonomy" id="1788301"/>
    <lineage>
        <taxon>Bacteria</taxon>
        <taxon>Pseudomonadati</taxon>
        <taxon>Pseudomonadota</taxon>
        <taxon>Gammaproteobacteria</taxon>
        <taxon>Pseudomonadales</taxon>
        <taxon>Pseudomonadaceae</taxon>
        <taxon>Pseudomonas</taxon>
    </lineage>
</organism>
<evidence type="ECO:0000313" key="4">
    <source>
        <dbReference type="EMBL" id="OKA20720.1"/>
    </source>
</evidence>
<feature type="transmembrane region" description="Helical" evidence="2">
    <location>
        <begin position="83"/>
        <end position="102"/>
    </location>
</feature>
<feature type="region of interest" description="Disordered" evidence="1">
    <location>
        <begin position="57"/>
        <end position="78"/>
    </location>
</feature>